<dbReference type="PANTHER" id="PTHR12905">
    <property type="entry name" value="METALLOPHOSPHOESTERASE"/>
    <property type="match status" value="1"/>
</dbReference>
<dbReference type="Proteomes" id="UP000243797">
    <property type="component" value="Unassembled WGS sequence"/>
</dbReference>
<dbReference type="InterPro" id="IPR051693">
    <property type="entry name" value="UPF0046_metallophosphoest"/>
</dbReference>
<dbReference type="InterPro" id="IPR029052">
    <property type="entry name" value="Metallo-depent_PP-like"/>
</dbReference>
<dbReference type="InterPro" id="IPR004843">
    <property type="entry name" value="Calcineurin-like_PHP"/>
</dbReference>
<dbReference type="EMBL" id="NKHZ01000088">
    <property type="protein sequence ID" value="PNS13967.1"/>
    <property type="molecule type" value="Genomic_DNA"/>
</dbReference>
<organism evidence="2 3">
    <name type="scientific">Sphaceloma murrayae</name>
    <dbReference type="NCBI Taxonomy" id="2082308"/>
    <lineage>
        <taxon>Eukaryota</taxon>
        <taxon>Fungi</taxon>
        <taxon>Dikarya</taxon>
        <taxon>Ascomycota</taxon>
        <taxon>Pezizomycotina</taxon>
        <taxon>Dothideomycetes</taxon>
        <taxon>Dothideomycetidae</taxon>
        <taxon>Myriangiales</taxon>
        <taxon>Elsinoaceae</taxon>
        <taxon>Sphaceloma</taxon>
    </lineage>
</organism>
<feature type="domain" description="Calcineurin-like phosphoesterase" evidence="1">
    <location>
        <begin position="40"/>
        <end position="237"/>
    </location>
</feature>
<name>A0A2K1QFP5_9PEZI</name>
<proteinExistence type="predicted"/>
<evidence type="ECO:0000313" key="3">
    <source>
        <dbReference type="Proteomes" id="UP000243797"/>
    </source>
</evidence>
<dbReference type="AlphaFoldDB" id="A0A2K1QFP5"/>
<comment type="caution">
    <text evidence="2">The sequence shown here is derived from an EMBL/GenBank/DDBJ whole genome shotgun (WGS) entry which is preliminary data.</text>
</comment>
<evidence type="ECO:0000259" key="1">
    <source>
        <dbReference type="Pfam" id="PF00149"/>
    </source>
</evidence>
<sequence>MNVATALNLPGHRERKIAQLLHEWHLSNQSPPPSPPNPIRVVCISDTHNTRPELPPGDILIHAGDLTETGSFDEIQRELDWLSSQPHAHKLLIAGNHDVLLDPAFLSSHPERRYGSTNSHHDLNFGSVIYLQDTSTTLTFSSPAPSGPSSTNPRTLTILGSPRTPRYGLSAFQYPPSSPPWHDLFSSLPRSPDIVITHGPPKHHLDKRDFYRAGCPYLAEEIARAKPKLVVFGHIHAGYGREDVVLDGVQRLWEEVVTGWRGWDGVLVMAGLVLWGKARGLVPGLRGRREERTVFVNAAVVGGNGNQLSNEAIVVEL</sequence>
<gene>
    <name evidence="2" type="ORF">CAC42_6480</name>
</gene>
<protein>
    <recommendedName>
        <fullName evidence="1">Calcineurin-like phosphoesterase domain-containing protein</fullName>
    </recommendedName>
</protein>
<reference evidence="2 3" key="1">
    <citation type="submission" date="2017-06" db="EMBL/GenBank/DDBJ databases">
        <title>Draft genome sequence of a variant of Elsinoe murrayae.</title>
        <authorList>
            <person name="Cheng Q."/>
        </authorList>
    </citation>
    <scope>NUCLEOTIDE SEQUENCE [LARGE SCALE GENOMIC DNA]</scope>
    <source>
        <strain evidence="2 3">CQ-2017a</strain>
    </source>
</reference>
<dbReference type="Pfam" id="PF00149">
    <property type="entry name" value="Metallophos"/>
    <property type="match status" value="1"/>
</dbReference>
<keyword evidence="3" id="KW-1185">Reference proteome</keyword>
<dbReference type="CDD" id="cd07379">
    <property type="entry name" value="MPP_239FB"/>
    <property type="match status" value="1"/>
</dbReference>
<evidence type="ECO:0000313" key="2">
    <source>
        <dbReference type="EMBL" id="PNS13967.1"/>
    </source>
</evidence>
<dbReference type="Gene3D" id="3.60.21.10">
    <property type="match status" value="1"/>
</dbReference>
<accession>A0A2K1QFP5</accession>
<dbReference type="GO" id="GO:0016787">
    <property type="term" value="F:hydrolase activity"/>
    <property type="evidence" value="ECO:0007669"/>
    <property type="project" value="InterPro"/>
</dbReference>
<dbReference type="OrthoDB" id="630188at2759"/>
<dbReference type="InParanoid" id="A0A2K1QFP5"/>
<dbReference type="PANTHER" id="PTHR12905:SF18">
    <property type="entry name" value="ESTER HYDROLASE, PUTATIVE (AFU_ORTHOLOGUE AFUA_4G03130)-RELATED"/>
    <property type="match status" value="1"/>
</dbReference>
<dbReference type="SUPFAM" id="SSF56300">
    <property type="entry name" value="Metallo-dependent phosphatases"/>
    <property type="match status" value="1"/>
</dbReference>